<evidence type="ECO:0000256" key="1">
    <source>
        <dbReference type="ARBA" id="ARBA00004651"/>
    </source>
</evidence>
<feature type="transmembrane region" description="Helical" evidence="6">
    <location>
        <begin position="118"/>
        <end position="140"/>
    </location>
</feature>
<dbReference type="Proteomes" id="UP000323717">
    <property type="component" value="Unassembled WGS sequence"/>
</dbReference>
<protein>
    <submittedName>
        <fullName evidence="7">YihY/virulence factor BrkB family protein</fullName>
    </submittedName>
</protein>
<feature type="transmembrane region" description="Helical" evidence="6">
    <location>
        <begin position="161"/>
        <end position="181"/>
    </location>
</feature>
<dbReference type="PIRSF" id="PIRSF035875">
    <property type="entry name" value="RNase_BN"/>
    <property type="match status" value="1"/>
</dbReference>
<feature type="transmembrane region" description="Helical" evidence="6">
    <location>
        <begin position="263"/>
        <end position="288"/>
    </location>
</feature>
<gene>
    <name evidence="7" type="ORF">F3D71_27325</name>
</gene>
<feature type="transmembrane region" description="Helical" evidence="6">
    <location>
        <begin position="233"/>
        <end position="251"/>
    </location>
</feature>
<feature type="transmembrane region" description="Helical" evidence="6">
    <location>
        <begin position="56"/>
        <end position="76"/>
    </location>
</feature>
<dbReference type="GO" id="GO:0005886">
    <property type="term" value="C:plasma membrane"/>
    <property type="evidence" value="ECO:0007669"/>
    <property type="project" value="UniProtKB-SubCell"/>
</dbReference>
<dbReference type="EMBL" id="VWLE01000679">
    <property type="protein sequence ID" value="KAA3936558.1"/>
    <property type="molecule type" value="Genomic_DNA"/>
</dbReference>
<name>A0A5M5BXL9_BACOV</name>
<dbReference type="Pfam" id="PF03631">
    <property type="entry name" value="Virul_fac_BrkB"/>
    <property type="match status" value="1"/>
</dbReference>
<evidence type="ECO:0000256" key="2">
    <source>
        <dbReference type="ARBA" id="ARBA00022475"/>
    </source>
</evidence>
<dbReference type="AlphaFoldDB" id="A0A5M5BXL9"/>
<evidence type="ECO:0000313" key="7">
    <source>
        <dbReference type="EMBL" id="KAA3936558.1"/>
    </source>
</evidence>
<dbReference type="NCBIfam" id="TIGR00765">
    <property type="entry name" value="yihY_not_rbn"/>
    <property type="match status" value="1"/>
</dbReference>
<feature type="transmembrane region" description="Helical" evidence="6">
    <location>
        <begin position="201"/>
        <end position="221"/>
    </location>
</feature>
<dbReference type="InterPro" id="IPR017039">
    <property type="entry name" value="Virul_fac_BrkB"/>
</dbReference>
<evidence type="ECO:0000256" key="5">
    <source>
        <dbReference type="ARBA" id="ARBA00023136"/>
    </source>
</evidence>
<comment type="subcellular location">
    <subcellularLocation>
        <location evidence="1">Cell membrane</location>
        <topology evidence="1">Multi-pass membrane protein</topology>
    </subcellularLocation>
</comment>
<reference evidence="7 8" key="1">
    <citation type="journal article" date="2019" name="Nat. Med.">
        <title>A library of human gut bacterial isolates paired with longitudinal multiomics data enables mechanistic microbiome research.</title>
        <authorList>
            <person name="Poyet M."/>
            <person name="Groussin M."/>
            <person name="Gibbons S.M."/>
            <person name="Avila-Pacheco J."/>
            <person name="Jiang X."/>
            <person name="Kearney S.M."/>
            <person name="Perrotta A.R."/>
            <person name="Berdy B."/>
            <person name="Zhao S."/>
            <person name="Lieberman T.D."/>
            <person name="Swanson P.K."/>
            <person name="Smith M."/>
            <person name="Roesemann S."/>
            <person name="Alexander J.E."/>
            <person name="Rich S.A."/>
            <person name="Livny J."/>
            <person name="Vlamakis H."/>
            <person name="Clish C."/>
            <person name="Bullock K."/>
            <person name="Deik A."/>
            <person name="Scott J."/>
            <person name="Pierce K.A."/>
            <person name="Xavier R.J."/>
            <person name="Alm E.J."/>
        </authorList>
    </citation>
    <scope>NUCLEOTIDE SEQUENCE [LARGE SCALE GENOMIC DNA]</scope>
    <source>
        <strain evidence="7 8">BIOML-A163</strain>
    </source>
</reference>
<evidence type="ECO:0000256" key="4">
    <source>
        <dbReference type="ARBA" id="ARBA00022989"/>
    </source>
</evidence>
<organism evidence="7 8">
    <name type="scientific">Bacteroides ovatus</name>
    <dbReference type="NCBI Taxonomy" id="28116"/>
    <lineage>
        <taxon>Bacteria</taxon>
        <taxon>Pseudomonadati</taxon>
        <taxon>Bacteroidota</taxon>
        <taxon>Bacteroidia</taxon>
        <taxon>Bacteroidales</taxon>
        <taxon>Bacteroidaceae</taxon>
        <taxon>Bacteroides</taxon>
    </lineage>
</organism>
<keyword evidence="2" id="KW-1003">Cell membrane</keyword>
<comment type="caution">
    <text evidence="7">The sequence shown here is derived from an EMBL/GenBank/DDBJ whole genome shotgun (WGS) entry which is preliminary data.</text>
</comment>
<accession>A0A5M5BXL9</accession>
<keyword evidence="5 6" id="KW-0472">Membrane</keyword>
<sequence>MKKKITDIWKFLTYDIWRITEDEVTRTKFSLYNIIKTVYLCINRFTKDRMANKASALTYSTLLAIVPILAILFAVARGFGFDNLMEHQFRNGFGGNTETTEAILSFVNSYLSQTKGGIFIGVGLVMLLWTVINLVSNIEITFNRIWEVKKARSMYRKITDYFSMFLLMPILIVVSGGLSLFMSTILKQMDDFVLLAPVMKFMIRLIPFVLTWLMFTGLYIFMPNTKVKFKHALIAGILAGSAYQAFQFLYINSQLWVSKYNAIYGSFAALPLFLLWLQISWTICLFGAELTYAGQNIRSFSFDQDTRNISRRY</sequence>
<feature type="non-terminal residue" evidence="7">
    <location>
        <position position="313"/>
    </location>
</feature>
<evidence type="ECO:0000313" key="8">
    <source>
        <dbReference type="Proteomes" id="UP000323717"/>
    </source>
</evidence>
<evidence type="ECO:0000256" key="6">
    <source>
        <dbReference type="SAM" id="Phobius"/>
    </source>
</evidence>
<keyword evidence="4 6" id="KW-1133">Transmembrane helix</keyword>
<evidence type="ECO:0000256" key="3">
    <source>
        <dbReference type="ARBA" id="ARBA00022692"/>
    </source>
</evidence>
<dbReference type="PANTHER" id="PTHR30213:SF0">
    <property type="entry name" value="UPF0761 MEMBRANE PROTEIN YIHY"/>
    <property type="match status" value="1"/>
</dbReference>
<keyword evidence="3 6" id="KW-0812">Transmembrane</keyword>
<dbReference type="PANTHER" id="PTHR30213">
    <property type="entry name" value="INNER MEMBRANE PROTEIN YHJD"/>
    <property type="match status" value="1"/>
</dbReference>
<proteinExistence type="predicted"/>